<organism evidence="5 6">
    <name type="scientific">Pyrus ussuriensis x Pyrus communis</name>
    <dbReference type="NCBI Taxonomy" id="2448454"/>
    <lineage>
        <taxon>Eukaryota</taxon>
        <taxon>Viridiplantae</taxon>
        <taxon>Streptophyta</taxon>
        <taxon>Embryophyta</taxon>
        <taxon>Tracheophyta</taxon>
        <taxon>Spermatophyta</taxon>
        <taxon>Magnoliopsida</taxon>
        <taxon>eudicotyledons</taxon>
        <taxon>Gunneridae</taxon>
        <taxon>Pentapetalae</taxon>
        <taxon>rosids</taxon>
        <taxon>fabids</taxon>
        <taxon>Rosales</taxon>
        <taxon>Rosaceae</taxon>
        <taxon>Amygdaloideae</taxon>
        <taxon>Maleae</taxon>
        <taxon>Pyrus</taxon>
    </lineage>
</organism>
<evidence type="ECO:0000313" key="6">
    <source>
        <dbReference type="Proteomes" id="UP000327157"/>
    </source>
</evidence>
<evidence type="ECO:0000256" key="3">
    <source>
        <dbReference type="ARBA" id="ARBA00023235"/>
    </source>
</evidence>
<dbReference type="AlphaFoldDB" id="A0A5N5HND7"/>
<dbReference type="Pfam" id="PF01370">
    <property type="entry name" value="Epimerase"/>
    <property type="match status" value="1"/>
</dbReference>
<dbReference type="Proteomes" id="UP000327157">
    <property type="component" value="Chromosome 8"/>
</dbReference>
<reference evidence="6" key="2">
    <citation type="submission" date="2019-10" db="EMBL/GenBank/DDBJ databases">
        <title>A de novo genome assembly of a pear dwarfing rootstock.</title>
        <authorList>
            <person name="Wang F."/>
            <person name="Wang J."/>
            <person name="Li S."/>
            <person name="Zhang Y."/>
            <person name="Fang M."/>
            <person name="Ma L."/>
            <person name="Zhao Y."/>
            <person name="Jiang S."/>
        </authorList>
    </citation>
    <scope>NUCLEOTIDE SEQUENCE [LARGE SCALE GENOMIC DNA]</scope>
</reference>
<dbReference type="InterPro" id="IPR001509">
    <property type="entry name" value="Epimerase_deHydtase"/>
</dbReference>
<dbReference type="Gene3D" id="3.40.50.720">
    <property type="entry name" value="NAD(P)-binding Rossmann-like Domain"/>
    <property type="match status" value="1"/>
</dbReference>
<evidence type="ECO:0000256" key="2">
    <source>
        <dbReference type="ARBA" id="ARBA00023027"/>
    </source>
</evidence>
<accession>A0A5N5HND7</accession>
<dbReference type="OrthoDB" id="5824at2759"/>
<proteinExistence type="inferred from homology"/>
<dbReference type="CDD" id="cd05266">
    <property type="entry name" value="SDR_a4"/>
    <property type="match status" value="1"/>
</dbReference>
<keyword evidence="2" id="KW-0520">NAD</keyword>
<comment type="caution">
    <text evidence="5">The sequence shown here is derived from an EMBL/GenBank/DDBJ whole genome shotgun (WGS) entry which is preliminary data.</text>
</comment>
<keyword evidence="6" id="KW-1185">Reference proteome</keyword>
<dbReference type="EMBL" id="SMOL01000148">
    <property type="protein sequence ID" value="KAB2628163.1"/>
    <property type="molecule type" value="Genomic_DNA"/>
</dbReference>
<evidence type="ECO:0000313" key="5">
    <source>
        <dbReference type="EMBL" id="KAB2628163.1"/>
    </source>
</evidence>
<reference evidence="5 6" key="1">
    <citation type="submission" date="2019-09" db="EMBL/GenBank/DDBJ databases">
        <authorList>
            <person name="Ou C."/>
        </authorList>
    </citation>
    <scope>NUCLEOTIDE SEQUENCE [LARGE SCALE GENOMIC DNA]</scope>
    <source>
        <strain evidence="5">S2</strain>
        <tissue evidence="5">Leaf</tissue>
    </source>
</reference>
<keyword evidence="3" id="KW-0413">Isomerase</keyword>
<evidence type="ECO:0000259" key="4">
    <source>
        <dbReference type="Pfam" id="PF01370"/>
    </source>
</evidence>
<dbReference type="InterPro" id="IPR036291">
    <property type="entry name" value="NAD(P)-bd_dom_sf"/>
</dbReference>
<comment type="similarity">
    <text evidence="1">Belongs to the NAD(P)-dependent epimerase/dehydratase family.</text>
</comment>
<dbReference type="SUPFAM" id="SSF51735">
    <property type="entry name" value="NAD(P)-binding Rossmann-fold domains"/>
    <property type="match status" value="1"/>
</dbReference>
<feature type="domain" description="NAD-dependent epimerase/dehydratase" evidence="4">
    <location>
        <begin position="38"/>
        <end position="253"/>
    </location>
</feature>
<dbReference type="PANTHER" id="PTHR43574">
    <property type="entry name" value="EPIMERASE-RELATED"/>
    <property type="match status" value="1"/>
</dbReference>
<dbReference type="GO" id="GO:0016853">
    <property type="term" value="F:isomerase activity"/>
    <property type="evidence" value="ECO:0007669"/>
    <property type="project" value="UniProtKB-KW"/>
</dbReference>
<protein>
    <recommendedName>
        <fullName evidence="4">NAD-dependent epimerase/dehydratase domain-containing protein</fullName>
    </recommendedName>
</protein>
<name>A0A5N5HND7_9ROSA</name>
<reference evidence="5 6" key="3">
    <citation type="submission" date="2019-11" db="EMBL/GenBank/DDBJ databases">
        <title>A de novo genome assembly of a pear dwarfing rootstock.</title>
        <authorList>
            <person name="Wang F."/>
            <person name="Wang J."/>
            <person name="Li S."/>
            <person name="Zhang Y."/>
            <person name="Fang M."/>
            <person name="Ma L."/>
            <person name="Zhao Y."/>
            <person name="Jiang S."/>
        </authorList>
    </citation>
    <scope>NUCLEOTIDE SEQUENCE [LARGE SCALE GENOMIC DNA]</scope>
    <source>
        <strain evidence="5">S2</strain>
        <tissue evidence="5">Leaf</tissue>
    </source>
</reference>
<gene>
    <name evidence="5" type="ORF">D8674_032958</name>
</gene>
<sequence length="344" mass="38624">MELCKISGSTAFQSGRLPKHSVIRMTGTEFRPQNRMFIAGMGFVGQRLGRELKNQGWDVSGTCTSINKKKKLEEERSFQIYLFDANEPDVIILDAIKNHTHMVVSIPPVPGIGDPMLHYEQILRTELVGGKLQWLGYLSSTSVYGDTGGAWVDEDYIPNPTSESGRLRLAAEEGWFNFSQSLGISTQVFRLGGIYGPGRSAVDTIVKQGVLSESQRMRGHKRFTSRVSVDDICQAIMASICTPSSSRRRVYNIVDDDPAPREEVFEYARDLVEKKWPGWIKQPSEQKESLVIANKRGLRGEKRASNARMKNELGVRLLHPSYRSGLQSIIEQMDSPFEHGKLNS</sequence>
<evidence type="ECO:0000256" key="1">
    <source>
        <dbReference type="ARBA" id="ARBA00007637"/>
    </source>
</evidence>